<sequence>MELLQTTENFYRDPAAPQHECVCGGKEDRMLEIMAWFSSLKHHTKHLVNNILDAGRDLNSTQTQDHHSIPPDSSAPWSRPTSPFRSLSLQTSNPKNDPGSTPLEPNKPAQKPARGDDKMLPPLDRPSKYLCSRCPLCFGGADFELNLDAIVCINACFMQKHNRGMDKDPDKTHLESVFMPEGEVEVMEEIVESIHPHKPRAKQAGEEVEEVVEEDEDV</sequence>
<reference evidence="2 3" key="1">
    <citation type="submission" date="2024-02" db="EMBL/GenBank/DDBJ databases">
        <title>A draft genome for the cacao thread blight pathogen Marasmius crinis-equi.</title>
        <authorList>
            <person name="Cohen S.P."/>
            <person name="Baruah I.K."/>
            <person name="Amoako-Attah I."/>
            <person name="Bukari Y."/>
            <person name="Meinhardt L.W."/>
            <person name="Bailey B.A."/>
        </authorList>
    </citation>
    <scope>NUCLEOTIDE SEQUENCE [LARGE SCALE GENOMIC DNA]</scope>
    <source>
        <strain evidence="2 3">GH-76</strain>
    </source>
</reference>
<feature type="compositionally biased region" description="Acidic residues" evidence="1">
    <location>
        <begin position="206"/>
        <end position="218"/>
    </location>
</feature>
<gene>
    <name evidence="2" type="ORF">V5O48_010201</name>
</gene>
<comment type="caution">
    <text evidence="2">The sequence shown here is derived from an EMBL/GenBank/DDBJ whole genome shotgun (WGS) entry which is preliminary data.</text>
</comment>
<organism evidence="2 3">
    <name type="scientific">Marasmius crinis-equi</name>
    <dbReference type="NCBI Taxonomy" id="585013"/>
    <lineage>
        <taxon>Eukaryota</taxon>
        <taxon>Fungi</taxon>
        <taxon>Dikarya</taxon>
        <taxon>Basidiomycota</taxon>
        <taxon>Agaricomycotina</taxon>
        <taxon>Agaricomycetes</taxon>
        <taxon>Agaricomycetidae</taxon>
        <taxon>Agaricales</taxon>
        <taxon>Marasmiineae</taxon>
        <taxon>Marasmiaceae</taxon>
        <taxon>Marasmius</taxon>
    </lineage>
</organism>
<feature type="region of interest" description="Disordered" evidence="1">
    <location>
        <begin position="196"/>
        <end position="218"/>
    </location>
</feature>
<evidence type="ECO:0000313" key="3">
    <source>
        <dbReference type="Proteomes" id="UP001465976"/>
    </source>
</evidence>
<dbReference type="Proteomes" id="UP001465976">
    <property type="component" value="Unassembled WGS sequence"/>
</dbReference>
<evidence type="ECO:0000256" key="1">
    <source>
        <dbReference type="SAM" id="MobiDB-lite"/>
    </source>
</evidence>
<feature type="region of interest" description="Disordered" evidence="1">
    <location>
        <begin position="58"/>
        <end position="121"/>
    </location>
</feature>
<protein>
    <submittedName>
        <fullName evidence="2">Uncharacterized protein</fullName>
    </submittedName>
</protein>
<feature type="compositionally biased region" description="Polar residues" evidence="1">
    <location>
        <begin position="75"/>
        <end position="99"/>
    </location>
</feature>
<dbReference type="EMBL" id="JBAHYK010000720">
    <property type="protein sequence ID" value="KAL0571757.1"/>
    <property type="molecule type" value="Genomic_DNA"/>
</dbReference>
<accession>A0ABR3F9I5</accession>
<keyword evidence="3" id="KW-1185">Reference proteome</keyword>
<evidence type="ECO:0000313" key="2">
    <source>
        <dbReference type="EMBL" id="KAL0571757.1"/>
    </source>
</evidence>
<name>A0ABR3F9I5_9AGAR</name>
<proteinExistence type="predicted"/>